<dbReference type="InterPro" id="IPR013762">
    <property type="entry name" value="Integrase-like_cat_sf"/>
</dbReference>
<organism evidence="1 2">
    <name type="scientific">Mycena metata</name>
    <dbReference type="NCBI Taxonomy" id="1033252"/>
    <lineage>
        <taxon>Eukaryota</taxon>
        <taxon>Fungi</taxon>
        <taxon>Dikarya</taxon>
        <taxon>Basidiomycota</taxon>
        <taxon>Agaricomycotina</taxon>
        <taxon>Agaricomycetes</taxon>
        <taxon>Agaricomycetidae</taxon>
        <taxon>Agaricales</taxon>
        <taxon>Marasmiineae</taxon>
        <taxon>Mycenaceae</taxon>
        <taxon>Mycena</taxon>
    </lineage>
</organism>
<dbReference type="GO" id="GO:0006310">
    <property type="term" value="P:DNA recombination"/>
    <property type="evidence" value="ECO:0007669"/>
    <property type="project" value="InterPro"/>
</dbReference>
<protein>
    <submittedName>
        <fullName evidence="1">Uncharacterized protein</fullName>
    </submittedName>
</protein>
<dbReference type="AlphaFoldDB" id="A0AAD7H266"/>
<comment type="caution">
    <text evidence="1">The sequence shown here is derived from an EMBL/GenBank/DDBJ whole genome shotgun (WGS) entry which is preliminary data.</text>
</comment>
<evidence type="ECO:0000313" key="1">
    <source>
        <dbReference type="EMBL" id="KAJ7710173.1"/>
    </source>
</evidence>
<reference evidence="1" key="1">
    <citation type="submission" date="2023-03" db="EMBL/GenBank/DDBJ databases">
        <title>Massive genome expansion in bonnet fungi (Mycena s.s.) driven by repeated elements and novel gene families across ecological guilds.</title>
        <authorList>
            <consortium name="Lawrence Berkeley National Laboratory"/>
            <person name="Harder C.B."/>
            <person name="Miyauchi S."/>
            <person name="Viragh M."/>
            <person name="Kuo A."/>
            <person name="Thoen E."/>
            <person name="Andreopoulos B."/>
            <person name="Lu D."/>
            <person name="Skrede I."/>
            <person name="Drula E."/>
            <person name="Henrissat B."/>
            <person name="Morin E."/>
            <person name="Kohler A."/>
            <person name="Barry K."/>
            <person name="LaButti K."/>
            <person name="Morin E."/>
            <person name="Salamov A."/>
            <person name="Lipzen A."/>
            <person name="Mereny Z."/>
            <person name="Hegedus B."/>
            <person name="Baldrian P."/>
            <person name="Stursova M."/>
            <person name="Weitz H."/>
            <person name="Taylor A."/>
            <person name="Grigoriev I.V."/>
            <person name="Nagy L.G."/>
            <person name="Martin F."/>
            <person name="Kauserud H."/>
        </authorList>
    </citation>
    <scope>NUCLEOTIDE SEQUENCE</scope>
    <source>
        <strain evidence="1">CBHHK182m</strain>
    </source>
</reference>
<sequence>LPLHKAHLCPVQALCNWLSVSSGTRYIFQTVNKYGQISIATKLMLTSTFFGMLHNNLLDINVYPDPYGTHCVQRGGVQYLLLHKHTGFCNICKWGGWSSDFSLSSVFRYIILISDNVQLSREDFLDPDRSPQFCCYVCGQSCHYF</sequence>
<evidence type="ECO:0000313" key="2">
    <source>
        <dbReference type="Proteomes" id="UP001215598"/>
    </source>
</evidence>
<keyword evidence="2" id="KW-1185">Reference proteome</keyword>
<dbReference type="GO" id="GO:0003677">
    <property type="term" value="F:DNA binding"/>
    <property type="evidence" value="ECO:0007669"/>
    <property type="project" value="InterPro"/>
</dbReference>
<feature type="non-terminal residue" evidence="1">
    <location>
        <position position="1"/>
    </location>
</feature>
<gene>
    <name evidence="1" type="ORF">B0H16DRAFT_1344254</name>
</gene>
<dbReference type="GO" id="GO:0015074">
    <property type="term" value="P:DNA integration"/>
    <property type="evidence" value="ECO:0007669"/>
    <property type="project" value="InterPro"/>
</dbReference>
<name>A0AAD7H266_9AGAR</name>
<accession>A0AAD7H266</accession>
<dbReference type="Proteomes" id="UP001215598">
    <property type="component" value="Unassembled WGS sequence"/>
</dbReference>
<proteinExistence type="predicted"/>
<dbReference type="EMBL" id="JARKIB010000412">
    <property type="protein sequence ID" value="KAJ7710173.1"/>
    <property type="molecule type" value="Genomic_DNA"/>
</dbReference>
<dbReference type="Gene3D" id="1.10.443.10">
    <property type="entry name" value="Intergrase catalytic core"/>
    <property type="match status" value="1"/>
</dbReference>